<comment type="catalytic activity">
    <reaction evidence="3">
        <text>adenosylcob(III)inamide + GTP = adenosylcob(III)inamide phosphate + GDP + H(+)</text>
        <dbReference type="Rhea" id="RHEA:15765"/>
        <dbReference type="ChEBI" id="CHEBI:2480"/>
        <dbReference type="ChEBI" id="CHEBI:15378"/>
        <dbReference type="ChEBI" id="CHEBI:37565"/>
        <dbReference type="ChEBI" id="CHEBI:58189"/>
        <dbReference type="ChEBI" id="CHEBI:58502"/>
        <dbReference type="EC" id="2.7.1.156"/>
    </reaction>
</comment>
<evidence type="ECO:0000313" key="21">
    <source>
        <dbReference type="Proteomes" id="UP000215896"/>
    </source>
</evidence>
<evidence type="ECO:0000256" key="16">
    <source>
        <dbReference type="ARBA" id="ARBA00029570"/>
    </source>
</evidence>
<dbReference type="OrthoDB" id="9788370at2"/>
<feature type="active site" description="GMP-histidine intermediate" evidence="18">
    <location>
        <position position="54"/>
    </location>
</feature>
<dbReference type="AlphaFoldDB" id="A0A255G9X9"/>
<dbReference type="InterPro" id="IPR003203">
    <property type="entry name" value="CobU/CobP"/>
</dbReference>
<name>A0A255G9X9_9ACTN</name>
<evidence type="ECO:0000256" key="9">
    <source>
        <dbReference type="ARBA" id="ARBA00012523"/>
    </source>
</evidence>
<dbReference type="PIRSF" id="PIRSF006135">
    <property type="entry name" value="CobU"/>
    <property type="match status" value="1"/>
</dbReference>
<dbReference type="Gene3D" id="3.40.50.300">
    <property type="entry name" value="P-loop containing nucleotide triphosphate hydrolases"/>
    <property type="match status" value="1"/>
</dbReference>
<comment type="similarity">
    <text evidence="7">Belongs to the CobU/CobP family.</text>
</comment>
<evidence type="ECO:0000256" key="2">
    <source>
        <dbReference type="ARBA" id="ARBA00000711"/>
    </source>
</evidence>
<protein>
    <recommendedName>
        <fullName evidence="16">Adenosylcobinamide kinase</fullName>
        <ecNumber evidence="8">2.7.1.156</ecNumber>
        <ecNumber evidence="9">2.7.7.62</ecNumber>
    </recommendedName>
    <alternativeName>
        <fullName evidence="17">Adenosylcobinamide-phosphate guanylyltransferase</fullName>
    </alternativeName>
</protein>
<gene>
    <name evidence="20" type="ORF">CGZ94_12515</name>
</gene>
<dbReference type="SUPFAM" id="SSF52540">
    <property type="entry name" value="P-loop containing nucleoside triphosphate hydrolases"/>
    <property type="match status" value="1"/>
</dbReference>
<evidence type="ECO:0000313" key="20">
    <source>
        <dbReference type="EMBL" id="OYO12727.1"/>
    </source>
</evidence>
<dbReference type="Proteomes" id="UP000215896">
    <property type="component" value="Unassembled WGS sequence"/>
</dbReference>
<dbReference type="GO" id="GO:0005525">
    <property type="term" value="F:GTP binding"/>
    <property type="evidence" value="ECO:0007669"/>
    <property type="project" value="UniProtKB-KW"/>
</dbReference>
<dbReference type="GO" id="GO:0009236">
    <property type="term" value="P:cobalamin biosynthetic process"/>
    <property type="evidence" value="ECO:0007669"/>
    <property type="project" value="UniProtKB-UniPathway"/>
</dbReference>
<dbReference type="EC" id="2.7.7.62" evidence="9"/>
<evidence type="ECO:0000256" key="8">
    <source>
        <dbReference type="ARBA" id="ARBA00012016"/>
    </source>
</evidence>
<evidence type="ECO:0000256" key="11">
    <source>
        <dbReference type="ARBA" id="ARBA00022679"/>
    </source>
</evidence>
<feature type="binding site" evidence="19">
    <location>
        <begin position="10"/>
        <end position="17"/>
    </location>
    <ligand>
        <name>GTP</name>
        <dbReference type="ChEBI" id="CHEBI:37565"/>
    </ligand>
</feature>
<dbReference type="GO" id="GO:0005524">
    <property type="term" value="F:ATP binding"/>
    <property type="evidence" value="ECO:0007669"/>
    <property type="project" value="UniProtKB-KW"/>
</dbReference>
<comment type="function">
    <text evidence="4">Catalyzes ATP-dependent phosphorylation of adenosylcobinamide and addition of GMP to adenosylcobinamide phosphate.</text>
</comment>
<keyword evidence="14" id="KW-0067">ATP-binding</keyword>
<dbReference type="PANTHER" id="PTHR34848:SF1">
    <property type="entry name" value="BIFUNCTIONAL ADENOSYLCOBALAMIN BIOSYNTHESIS PROTEIN COBU"/>
    <property type="match status" value="1"/>
</dbReference>
<evidence type="ECO:0000256" key="7">
    <source>
        <dbReference type="ARBA" id="ARBA00007490"/>
    </source>
</evidence>
<evidence type="ECO:0000256" key="6">
    <source>
        <dbReference type="ARBA" id="ARBA00005159"/>
    </source>
</evidence>
<keyword evidence="10" id="KW-0169">Cobalamin biosynthesis</keyword>
<feature type="binding site" evidence="19">
    <location>
        <begin position="34"/>
        <end position="36"/>
    </location>
    <ligand>
        <name>GTP</name>
        <dbReference type="ChEBI" id="CHEBI:37565"/>
    </ligand>
</feature>
<comment type="caution">
    <text evidence="20">The sequence shown here is derived from an EMBL/GenBank/DDBJ whole genome shotgun (WGS) entry which is preliminary data.</text>
</comment>
<dbReference type="UniPathway" id="UPA00148">
    <property type="reaction ID" value="UER00236"/>
</dbReference>
<keyword evidence="11 20" id="KW-0808">Transferase</keyword>
<accession>A0A255G9X9</accession>
<dbReference type="GO" id="GO:0008820">
    <property type="term" value="F:cobinamide phosphate guanylyltransferase activity"/>
    <property type="evidence" value="ECO:0007669"/>
    <property type="project" value="UniProtKB-EC"/>
</dbReference>
<comment type="catalytic activity">
    <reaction evidence="1">
        <text>adenosylcob(III)inamide + ATP = adenosylcob(III)inamide phosphate + ADP + H(+)</text>
        <dbReference type="Rhea" id="RHEA:15769"/>
        <dbReference type="ChEBI" id="CHEBI:2480"/>
        <dbReference type="ChEBI" id="CHEBI:15378"/>
        <dbReference type="ChEBI" id="CHEBI:30616"/>
        <dbReference type="ChEBI" id="CHEBI:58502"/>
        <dbReference type="ChEBI" id="CHEBI:456216"/>
        <dbReference type="EC" id="2.7.1.156"/>
    </reaction>
</comment>
<dbReference type="EMBL" id="NMVO01000014">
    <property type="protein sequence ID" value="OYO12727.1"/>
    <property type="molecule type" value="Genomic_DNA"/>
</dbReference>
<comment type="pathway">
    <text evidence="5">Cofactor biosynthesis; adenosylcobalamin biosynthesis; adenosylcobalamin from cob(II)yrinate a,c-diamide: step 6/7.</text>
</comment>
<evidence type="ECO:0000256" key="3">
    <source>
        <dbReference type="ARBA" id="ARBA00001522"/>
    </source>
</evidence>
<evidence type="ECO:0000256" key="19">
    <source>
        <dbReference type="PIRSR" id="PIRSR006135-2"/>
    </source>
</evidence>
<dbReference type="InterPro" id="IPR027417">
    <property type="entry name" value="P-loop_NTPase"/>
</dbReference>
<evidence type="ECO:0000256" key="18">
    <source>
        <dbReference type="PIRSR" id="PIRSR006135-1"/>
    </source>
</evidence>
<comment type="pathway">
    <text evidence="6">Cofactor biosynthesis; adenosylcobalamin biosynthesis; adenosylcobalamin from cob(II)yrinate a,c-diamide: step 5/7.</text>
</comment>
<reference evidence="20 21" key="1">
    <citation type="submission" date="2017-07" db="EMBL/GenBank/DDBJ databases">
        <title>Draft whole genome sequences of clinical Proprionibacteriaceae strains.</title>
        <authorList>
            <person name="Bernier A.-M."/>
            <person name="Bernard K."/>
            <person name="Domingo M.-C."/>
        </authorList>
    </citation>
    <scope>NUCLEOTIDE SEQUENCE [LARGE SCALE GENOMIC DNA]</scope>
    <source>
        <strain evidence="20 21">NML 030167</strain>
    </source>
</reference>
<comment type="catalytic activity">
    <reaction evidence="2">
        <text>adenosylcob(III)inamide phosphate + GTP + H(+) = adenosylcob(III)inamide-GDP + diphosphate</text>
        <dbReference type="Rhea" id="RHEA:22712"/>
        <dbReference type="ChEBI" id="CHEBI:15378"/>
        <dbReference type="ChEBI" id="CHEBI:33019"/>
        <dbReference type="ChEBI" id="CHEBI:37565"/>
        <dbReference type="ChEBI" id="CHEBI:58502"/>
        <dbReference type="ChEBI" id="CHEBI:60487"/>
        <dbReference type="EC" id="2.7.7.62"/>
    </reaction>
</comment>
<evidence type="ECO:0000256" key="4">
    <source>
        <dbReference type="ARBA" id="ARBA00003889"/>
    </source>
</evidence>
<feature type="binding site" evidence="19">
    <location>
        <position position="66"/>
    </location>
    <ligand>
        <name>GTP</name>
        <dbReference type="ChEBI" id="CHEBI:37565"/>
    </ligand>
</feature>
<evidence type="ECO:0000256" key="5">
    <source>
        <dbReference type="ARBA" id="ARBA00004692"/>
    </source>
</evidence>
<keyword evidence="15 19" id="KW-0342">GTP-binding</keyword>
<keyword evidence="13 20" id="KW-0418">Kinase</keyword>
<keyword evidence="21" id="KW-1185">Reference proteome</keyword>
<keyword evidence="12 19" id="KW-0547">Nucleotide-binding</keyword>
<evidence type="ECO:0000256" key="14">
    <source>
        <dbReference type="ARBA" id="ARBA00022840"/>
    </source>
</evidence>
<dbReference type="PANTHER" id="PTHR34848">
    <property type="match status" value="1"/>
</dbReference>
<dbReference type="Pfam" id="PF02283">
    <property type="entry name" value="CobU"/>
    <property type="match status" value="1"/>
</dbReference>
<organism evidence="20 21">
    <name type="scientific">Enemella evansiae</name>
    <dbReference type="NCBI Taxonomy" id="2016499"/>
    <lineage>
        <taxon>Bacteria</taxon>
        <taxon>Bacillati</taxon>
        <taxon>Actinomycetota</taxon>
        <taxon>Actinomycetes</taxon>
        <taxon>Propionibacteriales</taxon>
        <taxon>Propionibacteriaceae</taxon>
        <taxon>Enemella</taxon>
    </lineage>
</organism>
<dbReference type="CDD" id="cd00544">
    <property type="entry name" value="CobU"/>
    <property type="match status" value="1"/>
</dbReference>
<sequence>MGAVRVLITGGIRSGKSRTAEETLSGQDNVVYLAPGPKADPVTDPEWAERIAHHQEQRPAHWRTIETTEVAAALPTLDGPVLLDCLGTWLAAQLGETGAWDSLSGWESAIAERIEALAAAWRAYPHQAVAVTNEVGWGLVSDHRSGRIFTDWLGRTNQAIGAASDEVWLVVAGRTLKLT</sequence>
<dbReference type="GO" id="GO:0043752">
    <property type="term" value="F:adenosylcobinamide kinase activity"/>
    <property type="evidence" value="ECO:0007669"/>
    <property type="project" value="UniProtKB-EC"/>
</dbReference>
<proteinExistence type="inferred from homology"/>
<evidence type="ECO:0000256" key="12">
    <source>
        <dbReference type="ARBA" id="ARBA00022741"/>
    </source>
</evidence>
<evidence type="ECO:0000256" key="10">
    <source>
        <dbReference type="ARBA" id="ARBA00022573"/>
    </source>
</evidence>
<evidence type="ECO:0000256" key="1">
    <source>
        <dbReference type="ARBA" id="ARBA00000312"/>
    </source>
</evidence>
<evidence type="ECO:0000256" key="17">
    <source>
        <dbReference type="ARBA" id="ARBA00030571"/>
    </source>
</evidence>
<feature type="binding site" evidence="19">
    <location>
        <position position="84"/>
    </location>
    <ligand>
        <name>GTP</name>
        <dbReference type="ChEBI" id="CHEBI:37565"/>
    </ligand>
</feature>
<evidence type="ECO:0000256" key="13">
    <source>
        <dbReference type="ARBA" id="ARBA00022777"/>
    </source>
</evidence>
<evidence type="ECO:0000256" key="15">
    <source>
        <dbReference type="ARBA" id="ARBA00023134"/>
    </source>
</evidence>
<dbReference type="EC" id="2.7.1.156" evidence="8"/>